<organism evidence="1 2">
    <name type="scientific">Escherichia coli</name>
    <dbReference type="NCBI Taxonomy" id="562"/>
    <lineage>
        <taxon>Bacteria</taxon>
        <taxon>Pseudomonadati</taxon>
        <taxon>Pseudomonadota</taxon>
        <taxon>Gammaproteobacteria</taxon>
        <taxon>Enterobacterales</taxon>
        <taxon>Enterobacteriaceae</taxon>
        <taxon>Escherichia</taxon>
    </lineage>
</organism>
<accession>A0A376MIH9</accession>
<dbReference type="EMBL" id="UGAW01000001">
    <property type="protein sequence ID" value="STG50147.1"/>
    <property type="molecule type" value="Genomic_DNA"/>
</dbReference>
<reference evidence="1 2" key="1">
    <citation type="submission" date="2018-06" db="EMBL/GenBank/DDBJ databases">
        <authorList>
            <consortium name="Pathogen Informatics"/>
            <person name="Doyle S."/>
        </authorList>
    </citation>
    <scope>NUCLEOTIDE SEQUENCE [LARGE SCALE GENOMIC DNA]</scope>
    <source>
        <strain evidence="1 2">NCTC11112</strain>
    </source>
</reference>
<sequence length="47" mass="5469">MYDTHFPLYARPHNDGFIKVSADGFDERFQVGIFKISGESGFFRPDR</sequence>
<evidence type="ECO:0000313" key="1">
    <source>
        <dbReference type="EMBL" id="STG50147.1"/>
    </source>
</evidence>
<name>A0A376MIH9_ECOLX</name>
<dbReference type="Proteomes" id="UP000254817">
    <property type="component" value="Unassembled WGS sequence"/>
</dbReference>
<evidence type="ECO:0000313" key="2">
    <source>
        <dbReference type="Proteomes" id="UP000254817"/>
    </source>
</evidence>
<protein>
    <submittedName>
        <fullName evidence="1">Uncharacterized protein</fullName>
    </submittedName>
</protein>
<proteinExistence type="predicted"/>
<gene>
    <name evidence="1" type="ORF">NCTC11112_00546</name>
</gene>
<dbReference type="AlphaFoldDB" id="A0A376MIH9"/>